<proteinExistence type="predicted"/>
<dbReference type="InterPro" id="IPR057962">
    <property type="entry name" value="SPT23_MGA2_DBD"/>
</dbReference>
<feature type="domain" description="IPT/TIG" evidence="2">
    <location>
        <begin position="674"/>
        <end position="764"/>
    </location>
</feature>
<sequence>MNVSNPSKSVVAAADDVMMQDSDDASIQWAEGYSMLCEDDHHNDVDHGVDHLVNSMFGSSNDGHGMSDTLYNFESPISSLDTSLMHTPGLSPVSLGDNAHDSDLSRASFSGHKKQLSQHSLTSSVANGIPNIMSREASPARPPSYKSEMPTMCPSTLLNSIQPQLPTRPMAASKANNIWSGQFDMTNATPFIKNDESLNPVFSLPPQPPMSNRVLHVFASRQDGSIEPVGRSRVETQIFVKMILSPLPQGVTKLHLPSHTISKPKLLANPAPVRAPDTLELFVTLVCTSAMQLPGARQRALERAAMQTQDYLPDLDSEENSPQNGGDVRICSGCISRERKRAGRKKNKKPEEDKVWMQGEERRVVVFNTSEMKEWQPFTPLVDKTGQPVPIPADGSMQVGAPMRIACYCRHHGEKMGFNVIFTIKDWQDRVVAQAMSDSIMITDDHKTHHPTVSVPAGPNSQASPDDAEAVPPPMLGNFRIPPQSIDLSTVPRCTQALVPIMTPSTVPPTAPASVAPSRVISRVASPMLGEPTAKKRKASGCSEQNSLALTRIDTSAQSSSHALGSQSSTATSPFSPSHVPMAQLEHRLRQQNFSGLSTPNASEQQPFFSHGRTGSVDSLAMTQAFSAPTSAHPSRAPSPSRLTSTLAPTSHNQLTPMMPDAFQGLGNMGGDQPPMIHKIVPSEGPRAGGIEVTVLGTKFFQGLEVWFGDQKATMTTFWGESSLVCLLPPLPDTGIVPVAFRPSAPDYLSNFTNAMQPAIFKYVEDSRDRLVRLALSMLSSNFGNQIFDRFDLSDLMLSP</sequence>
<feature type="region of interest" description="Disordered" evidence="1">
    <location>
        <begin position="447"/>
        <end position="468"/>
    </location>
</feature>
<dbReference type="Pfam" id="PF01833">
    <property type="entry name" value="TIG"/>
    <property type="match status" value="1"/>
</dbReference>
<dbReference type="Proteomes" id="UP000028045">
    <property type="component" value="Unassembled WGS sequence"/>
</dbReference>
<keyword evidence="4" id="KW-1185">Reference proteome</keyword>
<feature type="region of interest" description="Disordered" evidence="1">
    <location>
        <begin position="527"/>
        <end position="546"/>
    </location>
</feature>
<feature type="region of interest" description="Disordered" evidence="1">
    <location>
        <begin position="554"/>
        <end position="579"/>
    </location>
</feature>
<dbReference type="SUPFAM" id="SSF81296">
    <property type="entry name" value="E set domains"/>
    <property type="match status" value="1"/>
</dbReference>
<evidence type="ECO:0000313" key="3">
    <source>
        <dbReference type="EMBL" id="KEY70695.1"/>
    </source>
</evidence>
<feature type="compositionally biased region" description="Polar residues" evidence="1">
    <location>
        <begin position="595"/>
        <end position="608"/>
    </location>
</feature>
<dbReference type="InterPro" id="IPR014756">
    <property type="entry name" value="Ig_E-set"/>
</dbReference>
<organism evidence="3 4">
    <name type="scientific">Stachybotrys chartarum (strain CBS 109288 / IBT 7711)</name>
    <name type="common">Toxic black mold</name>
    <name type="synonym">Stilbospora chartarum</name>
    <dbReference type="NCBI Taxonomy" id="1280523"/>
    <lineage>
        <taxon>Eukaryota</taxon>
        <taxon>Fungi</taxon>
        <taxon>Dikarya</taxon>
        <taxon>Ascomycota</taxon>
        <taxon>Pezizomycotina</taxon>
        <taxon>Sordariomycetes</taxon>
        <taxon>Hypocreomycetidae</taxon>
        <taxon>Hypocreales</taxon>
        <taxon>Stachybotryaceae</taxon>
        <taxon>Stachybotrys</taxon>
    </lineage>
</organism>
<accession>A0A084AZG6</accession>
<dbReference type="OrthoDB" id="71307at2759"/>
<gene>
    <name evidence="3" type="ORF">S7711_07321</name>
</gene>
<dbReference type="EMBL" id="KL648426">
    <property type="protein sequence ID" value="KEY70695.1"/>
    <property type="molecule type" value="Genomic_DNA"/>
</dbReference>
<dbReference type="Pfam" id="PF25603">
    <property type="entry name" value="SPT23_MGA2_DBD"/>
    <property type="match status" value="1"/>
</dbReference>
<evidence type="ECO:0000256" key="1">
    <source>
        <dbReference type="SAM" id="MobiDB-lite"/>
    </source>
</evidence>
<reference evidence="3 4" key="1">
    <citation type="journal article" date="2014" name="BMC Genomics">
        <title>Comparative genome sequencing reveals chemotype-specific gene clusters in the toxigenic black mold Stachybotrys.</title>
        <authorList>
            <person name="Semeiks J."/>
            <person name="Borek D."/>
            <person name="Otwinowski Z."/>
            <person name="Grishin N.V."/>
        </authorList>
    </citation>
    <scope>NUCLEOTIDE SEQUENCE [LARGE SCALE GENOMIC DNA]</scope>
    <source>
        <strain evidence="4">CBS 109288 / IBT 7711</strain>
    </source>
</reference>
<dbReference type="InterPro" id="IPR013783">
    <property type="entry name" value="Ig-like_fold"/>
</dbReference>
<evidence type="ECO:0000313" key="4">
    <source>
        <dbReference type="Proteomes" id="UP000028045"/>
    </source>
</evidence>
<dbReference type="Gene3D" id="2.60.40.10">
    <property type="entry name" value="Immunoglobulins"/>
    <property type="match status" value="1"/>
</dbReference>
<dbReference type="AlphaFoldDB" id="A0A084AZG6"/>
<evidence type="ECO:0000259" key="2">
    <source>
        <dbReference type="SMART" id="SM00429"/>
    </source>
</evidence>
<dbReference type="SMART" id="SM00429">
    <property type="entry name" value="IPT"/>
    <property type="match status" value="1"/>
</dbReference>
<feature type="region of interest" description="Disordered" evidence="1">
    <location>
        <begin position="627"/>
        <end position="646"/>
    </location>
</feature>
<feature type="region of interest" description="Disordered" evidence="1">
    <location>
        <begin position="595"/>
        <end position="615"/>
    </location>
</feature>
<dbReference type="InterPro" id="IPR002909">
    <property type="entry name" value="IPT_dom"/>
</dbReference>
<name>A0A084AZG6_STACB</name>
<protein>
    <recommendedName>
        <fullName evidence="2">IPT/TIG domain-containing protein</fullName>
    </recommendedName>
</protein>
<feature type="compositionally biased region" description="Low complexity" evidence="1">
    <location>
        <begin position="627"/>
        <end position="641"/>
    </location>
</feature>
<dbReference type="CDD" id="cd00102">
    <property type="entry name" value="IPT"/>
    <property type="match status" value="1"/>
</dbReference>
<feature type="compositionally biased region" description="Low complexity" evidence="1">
    <location>
        <begin position="556"/>
        <end position="569"/>
    </location>
</feature>
<dbReference type="HOGENOM" id="CLU_351661_0_0_1"/>